<dbReference type="PANTHER" id="PTHR12934:SF11">
    <property type="entry name" value="LARGE RIBOSOMAL SUBUNIT PROTEIN UL15M"/>
    <property type="match status" value="1"/>
</dbReference>
<dbReference type="InterPro" id="IPR036227">
    <property type="entry name" value="Ribosomal_uL15/eL18_sf"/>
</dbReference>
<dbReference type="OrthoDB" id="2015098at2759"/>
<dbReference type="InterPro" id="IPR012926">
    <property type="entry name" value="TMEM120A/B"/>
</dbReference>
<sequence length="654" mass="73260">MGESPGESPSNGGEGSRLVEQAKELQEAAASLVTRTSSEEDALRTRVALLDSHINSVRSLLRSSKDLDKLEDELMRARYILSEGDAAAFLPNRSHGRFLRMFLGPINVRANRKDVQLKVKEEYNNFRDRTAFLFLCFPSLMLMLGSWIWDGCLPSLPVQLYQAWLLYLYSGLALRENILRVNGSDIRPWWIKHHYCAMAMALISLTWEIERGPDCSQKQRGVQLFLKWAIMQGVVMLLQNRYQRQRLYTRIALGKARRMDVVWGETAGVAGQLLLLCPILFVLQGFEAYVGVLLLKTAVAGFVSDWQVITCGVLLIIMAVGNFANTVQTLVTKSRVKAKIKRAEPEEVFHRPHCLSPPPGVETLRYELRRCCPKMLRRRLASLIPTTIRNAHNHYQRSTSNFPILAPRQFDSVLFRKCPGNISNPGCNFDGGVRAYSSLLALNDLRDNPGSRKQKTRKGRGIGSGKGKTAGRGHKGQKARGTMKFGFEGGQTPLRRRLPKRGFKNPFALSFQPVGLGKIAKLINAGKIDSSELITMKTLKDSGAIGKQIEDGVRLMGRGAEQIKWPIHLEVSRVTVRAKAAVEAAGGSVRRVYYNKLGFRALLKPEWFEKKGRLLPRAARPPPKQKDKVDSIGRLPAPRKPIPFTTEEKEATPA</sequence>
<keyword evidence="8" id="KW-0687">Ribonucleoprotein</keyword>
<dbReference type="HAMAP" id="MF_01341">
    <property type="entry name" value="Ribosomal_uL15"/>
    <property type="match status" value="1"/>
</dbReference>
<feature type="transmembrane region" description="Helical" evidence="10">
    <location>
        <begin position="261"/>
        <end position="286"/>
    </location>
</feature>
<keyword evidence="5" id="KW-0689">Ribosomal protein</keyword>
<comment type="caution">
    <text evidence="12">The sequence shown here is derived from an EMBL/GenBank/DDBJ whole genome shotgun (WGS) entry which is preliminary data.</text>
</comment>
<name>A0A830CE47_9LAMI</name>
<evidence type="ECO:0000256" key="2">
    <source>
        <dbReference type="ARBA" id="ARBA00007320"/>
    </source>
</evidence>
<evidence type="ECO:0000256" key="4">
    <source>
        <dbReference type="ARBA" id="ARBA00022692"/>
    </source>
</evidence>
<comment type="similarity">
    <text evidence="2">Belongs to the universal ribosomal protein uL15 family.</text>
</comment>
<feature type="region of interest" description="Disordered" evidence="9">
    <location>
        <begin position="445"/>
        <end position="498"/>
    </location>
</feature>
<dbReference type="SUPFAM" id="SSF52080">
    <property type="entry name" value="Ribosomal proteins L15p and L18e"/>
    <property type="match status" value="1"/>
</dbReference>
<proteinExistence type="inferred from homology"/>
<organism evidence="12 13">
    <name type="scientific">Phtheirospermum japonicum</name>
    <dbReference type="NCBI Taxonomy" id="374723"/>
    <lineage>
        <taxon>Eukaryota</taxon>
        <taxon>Viridiplantae</taxon>
        <taxon>Streptophyta</taxon>
        <taxon>Embryophyta</taxon>
        <taxon>Tracheophyta</taxon>
        <taxon>Spermatophyta</taxon>
        <taxon>Magnoliopsida</taxon>
        <taxon>eudicotyledons</taxon>
        <taxon>Gunneridae</taxon>
        <taxon>Pentapetalae</taxon>
        <taxon>asterids</taxon>
        <taxon>lamiids</taxon>
        <taxon>Lamiales</taxon>
        <taxon>Orobanchaceae</taxon>
        <taxon>Orobanchaceae incertae sedis</taxon>
        <taxon>Phtheirospermum</taxon>
    </lineage>
</organism>
<dbReference type="InterPro" id="IPR021131">
    <property type="entry name" value="Ribosomal_uL15/eL18"/>
</dbReference>
<protein>
    <submittedName>
        <fullName evidence="12">Transmembrane protein 120 homolog</fullName>
    </submittedName>
</protein>
<dbReference type="GO" id="GO:0003729">
    <property type="term" value="F:mRNA binding"/>
    <property type="evidence" value="ECO:0007669"/>
    <property type="project" value="UniProtKB-ARBA"/>
</dbReference>
<feature type="transmembrane region" description="Helical" evidence="10">
    <location>
        <begin position="306"/>
        <end position="331"/>
    </location>
</feature>
<dbReference type="NCBIfam" id="TIGR01071">
    <property type="entry name" value="rplO_bact"/>
    <property type="match status" value="1"/>
</dbReference>
<dbReference type="Gene3D" id="3.100.10.10">
    <property type="match status" value="1"/>
</dbReference>
<feature type="domain" description="Large ribosomal subunit protein uL15/eL18" evidence="11">
    <location>
        <begin position="513"/>
        <end position="589"/>
    </location>
</feature>
<evidence type="ECO:0000313" key="12">
    <source>
        <dbReference type="EMBL" id="GFP94303.1"/>
    </source>
</evidence>
<dbReference type="GO" id="GO:0005762">
    <property type="term" value="C:mitochondrial large ribosomal subunit"/>
    <property type="evidence" value="ECO:0007669"/>
    <property type="project" value="TreeGrafter"/>
</dbReference>
<evidence type="ECO:0000256" key="10">
    <source>
        <dbReference type="SAM" id="Phobius"/>
    </source>
</evidence>
<feature type="compositionally biased region" description="Low complexity" evidence="9">
    <location>
        <begin position="1"/>
        <end position="11"/>
    </location>
</feature>
<evidence type="ECO:0000256" key="8">
    <source>
        <dbReference type="ARBA" id="ARBA00023274"/>
    </source>
</evidence>
<dbReference type="GO" id="GO:0006412">
    <property type="term" value="P:translation"/>
    <property type="evidence" value="ECO:0007669"/>
    <property type="project" value="InterPro"/>
</dbReference>
<evidence type="ECO:0000259" key="11">
    <source>
        <dbReference type="Pfam" id="PF00828"/>
    </source>
</evidence>
<dbReference type="EMBL" id="BMAC01000344">
    <property type="protein sequence ID" value="GFP94303.1"/>
    <property type="molecule type" value="Genomic_DNA"/>
</dbReference>
<evidence type="ECO:0000256" key="6">
    <source>
        <dbReference type="ARBA" id="ARBA00022989"/>
    </source>
</evidence>
<dbReference type="Pfam" id="PF00828">
    <property type="entry name" value="Ribosomal_L27A"/>
    <property type="match status" value="1"/>
</dbReference>
<evidence type="ECO:0000256" key="5">
    <source>
        <dbReference type="ARBA" id="ARBA00022980"/>
    </source>
</evidence>
<evidence type="ECO:0000256" key="9">
    <source>
        <dbReference type="SAM" id="MobiDB-lite"/>
    </source>
</evidence>
<feature type="region of interest" description="Disordered" evidence="9">
    <location>
        <begin position="1"/>
        <end position="21"/>
    </location>
</feature>
<keyword evidence="4 10" id="KW-0812">Transmembrane</keyword>
<dbReference type="FunFam" id="3.100.10.10:FF:000007">
    <property type="entry name" value="50S ribosomal protein L15"/>
    <property type="match status" value="1"/>
</dbReference>
<evidence type="ECO:0000256" key="3">
    <source>
        <dbReference type="ARBA" id="ARBA00009700"/>
    </source>
</evidence>
<feature type="transmembrane region" description="Helical" evidence="10">
    <location>
        <begin position="130"/>
        <end position="149"/>
    </location>
</feature>
<comment type="subcellular location">
    <subcellularLocation>
        <location evidence="1">Membrane</location>
        <topology evidence="1">Multi-pass membrane protein</topology>
    </subcellularLocation>
</comment>
<dbReference type="InterPro" id="IPR005749">
    <property type="entry name" value="Ribosomal_uL15_bac-type"/>
</dbReference>
<keyword evidence="7 10" id="KW-0472">Membrane</keyword>
<dbReference type="Pfam" id="PF07851">
    <property type="entry name" value="TMEM120A-B"/>
    <property type="match status" value="1"/>
</dbReference>
<dbReference type="AlphaFoldDB" id="A0A830CE47"/>
<evidence type="ECO:0000256" key="1">
    <source>
        <dbReference type="ARBA" id="ARBA00004141"/>
    </source>
</evidence>
<evidence type="ECO:0000256" key="7">
    <source>
        <dbReference type="ARBA" id="ARBA00023136"/>
    </source>
</evidence>
<feature type="compositionally biased region" description="Basic residues" evidence="9">
    <location>
        <begin position="469"/>
        <end position="478"/>
    </location>
</feature>
<evidence type="ECO:0000313" key="13">
    <source>
        <dbReference type="Proteomes" id="UP000653305"/>
    </source>
</evidence>
<dbReference type="PANTHER" id="PTHR12934">
    <property type="entry name" value="50S RIBOSOMAL PROTEIN L15"/>
    <property type="match status" value="1"/>
</dbReference>
<comment type="similarity">
    <text evidence="3">Belongs to the TMEM120 family.</text>
</comment>
<keyword evidence="6 10" id="KW-1133">Transmembrane helix</keyword>
<dbReference type="GO" id="GO:0016020">
    <property type="term" value="C:membrane"/>
    <property type="evidence" value="ECO:0007669"/>
    <property type="project" value="UniProtKB-SubCell"/>
</dbReference>
<dbReference type="Proteomes" id="UP000653305">
    <property type="component" value="Unassembled WGS sequence"/>
</dbReference>
<reference evidence="12" key="1">
    <citation type="submission" date="2020-07" db="EMBL/GenBank/DDBJ databases">
        <title>Ethylene signaling mediates host invasion by parasitic plants.</title>
        <authorList>
            <person name="Yoshida S."/>
        </authorList>
    </citation>
    <scope>NUCLEOTIDE SEQUENCE</scope>
    <source>
        <strain evidence="12">Okayama</strain>
    </source>
</reference>
<keyword evidence="13" id="KW-1185">Reference proteome</keyword>
<gene>
    <name evidence="12" type="ORF">PHJA_001574800</name>
</gene>
<dbReference type="InterPro" id="IPR030878">
    <property type="entry name" value="Ribosomal_uL15"/>
</dbReference>
<feature type="region of interest" description="Disordered" evidence="9">
    <location>
        <begin position="613"/>
        <end position="654"/>
    </location>
</feature>
<dbReference type="GO" id="GO:0003735">
    <property type="term" value="F:structural constituent of ribosome"/>
    <property type="evidence" value="ECO:0007669"/>
    <property type="project" value="InterPro"/>
</dbReference>
<accession>A0A830CE47</accession>
<feature type="transmembrane region" description="Helical" evidence="10">
    <location>
        <begin position="221"/>
        <end position="240"/>
    </location>
</feature>